<protein>
    <submittedName>
        <fullName evidence="10">Phospholipid carrier-dependent glycosyltransferase</fullName>
    </submittedName>
</protein>
<evidence type="ECO:0000259" key="9">
    <source>
        <dbReference type="Pfam" id="PF13231"/>
    </source>
</evidence>
<organism evidence="10 11">
    <name type="scientific">Candidatus Abyssobacteria bacterium SURF_17</name>
    <dbReference type="NCBI Taxonomy" id="2093361"/>
    <lineage>
        <taxon>Bacteria</taxon>
        <taxon>Pseudomonadati</taxon>
        <taxon>Candidatus Hydrogenedentota</taxon>
        <taxon>Candidatus Abyssobacteria</taxon>
    </lineage>
</organism>
<dbReference type="GO" id="GO:0005886">
    <property type="term" value="C:plasma membrane"/>
    <property type="evidence" value="ECO:0007669"/>
    <property type="project" value="UniProtKB-SubCell"/>
</dbReference>
<feature type="transmembrane region" description="Helical" evidence="8">
    <location>
        <begin position="322"/>
        <end position="338"/>
    </location>
</feature>
<accession>A0A419ENR8</accession>
<evidence type="ECO:0000256" key="5">
    <source>
        <dbReference type="ARBA" id="ARBA00022692"/>
    </source>
</evidence>
<reference evidence="10 11" key="1">
    <citation type="journal article" date="2017" name="ISME J.">
        <title>Energy and carbon metabolisms in a deep terrestrial subsurface fluid microbial community.</title>
        <authorList>
            <person name="Momper L."/>
            <person name="Jungbluth S.P."/>
            <person name="Lee M.D."/>
            <person name="Amend J.P."/>
        </authorList>
    </citation>
    <scope>NUCLEOTIDE SEQUENCE [LARGE SCALE GENOMIC DNA]</scope>
    <source>
        <strain evidence="10">SURF_17</strain>
    </source>
</reference>
<feature type="transmembrane region" description="Helical" evidence="8">
    <location>
        <begin position="109"/>
        <end position="126"/>
    </location>
</feature>
<keyword evidence="6 8" id="KW-1133">Transmembrane helix</keyword>
<dbReference type="EMBL" id="QZKI01000142">
    <property type="protein sequence ID" value="RJP64318.1"/>
    <property type="molecule type" value="Genomic_DNA"/>
</dbReference>
<dbReference type="InterPro" id="IPR050297">
    <property type="entry name" value="LipidA_mod_glycosyltrf_83"/>
</dbReference>
<evidence type="ECO:0000256" key="1">
    <source>
        <dbReference type="ARBA" id="ARBA00004651"/>
    </source>
</evidence>
<feature type="transmembrane region" description="Helical" evidence="8">
    <location>
        <begin position="264"/>
        <end position="283"/>
    </location>
</feature>
<evidence type="ECO:0000256" key="6">
    <source>
        <dbReference type="ARBA" id="ARBA00022989"/>
    </source>
</evidence>
<feature type="domain" description="Glycosyltransferase RgtA/B/C/D-like" evidence="9">
    <location>
        <begin position="75"/>
        <end position="214"/>
    </location>
</feature>
<keyword evidence="2" id="KW-1003">Cell membrane</keyword>
<evidence type="ECO:0000313" key="11">
    <source>
        <dbReference type="Proteomes" id="UP000285961"/>
    </source>
</evidence>
<feature type="transmembrane region" description="Helical" evidence="8">
    <location>
        <begin position="84"/>
        <end position="104"/>
    </location>
</feature>
<proteinExistence type="predicted"/>
<dbReference type="PANTHER" id="PTHR33908:SF11">
    <property type="entry name" value="MEMBRANE PROTEIN"/>
    <property type="match status" value="1"/>
</dbReference>
<comment type="subcellular location">
    <subcellularLocation>
        <location evidence="1">Cell membrane</location>
        <topology evidence="1">Multi-pass membrane protein</topology>
    </subcellularLocation>
</comment>
<dbReference type="PANTHER" id="PTHR33908">
    <property type="entry name" value="MANNOSYLTRANSFERASE YKCB-RELATED"/>
    <property type="match status" value="1"/>
</dbReference>
<evidence type="ECO:0000313" key="10">
    <source>
        <dbReference type="EMBL" id="RJP64318.1"/>
    </source>
</evidence>
<dbReference type="GO" id="GO:0016763">
    <property type="term" value="F:pentosyltransferase activity"/>
    <property type="evidence" value="ECO:0007669"/>
    <property type="project" value="TreeGrafter"/>
</dbReference>
<name>A0A419ENR8_9BACT</name>
<dbReference type="Pfam" id="PF13231">
    <property type="entry name" value="PMT_2"/>
    <property type="match status" value="1"/>
</dbReference>
<evidence type="ECO:0000256" key="8">
    <source>
        <dbReference type="SAM" id="Phobius"/>
    </source>
</evidence>
<evidence type="ECO:0000256" key="4">
    <source>
        <dbReference type="ARBA" id="ARBA00022679"/>
    </source>
</evidence>
<evidence type="ECO:0000256" key="3">
    <source>
        <dbReference type="ARBA" id="ARBA00022676"/>
    </source>
</evidence>
<dbReference type="GO" id="GO:0009103">
    <property type="term" value="P:lipopolysaccharide biosynthetic process"/>
    <property type="evidence" value="ECO:0007669"/>
    <property type="project" value="UniProtKB-ARBA"/>
</dbReference>
<gene>
    <name evidence="10" type="ORF">C4532_19685</name>
</gene>
<feature type="transmembrane region" description="Helical" evidence="8">
    <location>
        <begin position="235"/>
        <end position="258"/>
    </location>
</feature>
<evidence type="ECO:0000256" key="7">
    <source>
        <dbReference type="ARBA" id="ARBA00023136"/>
    </source>
</evidence>
<keyword evidence="5 8" id="KW-0812">Transmembrane</keyword>
<keyword evidence="4 10" id="KW-0808">Transferase</keyword>
<keyword evidence="3" id="KW-0328">Glycosyltransferase</keyword>
<feature type="transmembrane region" description="Helical" evidence="8">
    <location>
        <begin position="164"/>
        <end position="192"/>
    </location>
</feature>
<feature type="transmembrane region" description="Helical" evidence="8">
    <location>
        <begin position="290"/>
        <end position="310"/>
    </location>
</feature>
<dbReference type="AlphaFoldDB" id="A0A419ENR8"/>
<feature type="transmembrane region" description="Helical" evidence="8">
    <location>
        <begin position="204"/>
        <end position="223"/>
    </location>
</feature>
<keyword evidence="7 8" id="KW-0472">Membrane</keyword>
<dbReference type="Proteomes" id="UP000285961">
    <property type="component" value="Unassembled WGS sequence"/>
</dbReference>
<evidence type="ECO:0000256" key="2">
    <source>
        <dbReference type="ARBA" id="ARBA00022475"/>
    </source>
</evidence>
<sequence length="481" mass="53713">MKERHVRRPRFATAVLLSLIILLALGLRFACYTGPIGSDDHDYYLAAHEMYQGIYHPSNNYWKNRFGMILPIFAFYEAFGTNEFAAAGWPMLCSAGAVMVCYFLGKSLLDARTGLLAALLLAFYPLDIHYSGLILPDIPLSFLMAASVLAFITGCQSEKYGPVLFFVSGLLLAVAYSCRSMAVILLPFLLLYAAVFEKKMKPSYLLFVLGFLAVTAAEGLYYAANGLSPLHNIRLNARAAIAVNTAGECSTSLAYYPIVIFRNVNVFGAYFFLFVSAMVVAGIKRERGPLILLAWAGSILLILQFGVVGIHPLIPIVKVRKFLNFATVPLILLGAWTLMKLRGRYRWTVVAFLAASSLYFLRPYVYSANGTPEASGSNIRNVVAYLETMPPKPIYADLRTQAMMMITSRFELTSDRFRNLYEIGSPEELKDCYVVINRFYAHFDRTNPYAKVPYFVANYPAGIPPRWRAKDFVQSAVLDVP</sequence>
<dbReference type="InterPro" id="IPR038731">
    <property type="entry name" value="RgtA/B/C-like"/>
</dbReference>
<comment type="caution">
    <text evidence="10">The sequence shown here is derived from an EMBL/GenBank/DDBJ whole genome shotgun (WGS) entry which is preliminary data.</text>
</comment>